<dbReference type="EMBL" id="GIBP01000245">
    <property type="protein sequence ID" value="NDV29214.1"/>
    <property type="molecule type" value="Transcribed_RNA"/>
</dbReference>
<dbReference type="InterPro" id="IPR040362">
    <property type="entry name" value="RELCH"/>
</dbReference>
<protein>
    <submittedName>
        <fullName evidence="3">Uncharacterized protein</fullName>
    </submittedName>
</protein>
<evidence type="ECO:0000256" key="1">
    <source>
        <dbReference type="SAM" id="Coils"/>
    </source>
</evidence>
<dbReference type="PANTHER" id="PTHR32059:SF0">
    <property type="entry name" value="RAB11-BINDING PROTEIN RELCH"/>
    <property type="match status" value="1"/>
</dbReference>
<dbReference type="GO" id="GO:0005802">
    <property type="term" value="C:trans-Golgi network"/>
    <property type="evidence" value="ECO:0007669"/>
    <property type="project" value="InterPro"/>
</dbReference>
<dbReference type="PANTHER" id="PTHR32059">
    <property type="entry name" value="RAB11-BINDING PROTEIN RELCH"/>
    <property type="match status" value="1"/>
</dbReference>
<reference evidence="3" key="1">
    <citation type="journal article" date="2020" name="J. Eukaryot. Microbiol.">
        <title>De novo Sequencing, Assembly and Annotation of the Transcriptome for the Free-Living Testate Amoeba Arcella intermedia.</title>
        <authorList>
            <person name="Ribeiro G.M."/>
            <person name="Porfirio-Sousa A.L."/>
            <person name="Maurer-Alcala X.X."/>
            <person name="Katz L.A."/>
            <person name="Lahr D.J.G."/>
        </authorList>
    </citation>
    <scope>NUCLEOTIDE SEQUENCE</scope>
</reference>
<sequence>MGDVSRFLLDHNYYLTSLELYQECIERNILDEVKDLSAFFSNQNFIKNLNYETPKKPKIQNRSFGEDLLMYQDKIRRLEEDLVIQSKTLNFYRNEFLHSFLQEKDGPEATEMTDFERRTLNYCVKMHLLDCGYKHSVIAFCQEAADEVVDCWADYGKKFGLKNYKPPHLPVFYRYFMSKGTNAVEFGHLEALKKMGEEKSELEAALVASRGEVKKLEETVSSLEKQLRFYKKRSLSELPKIKASGDSPSQPKAPQVVEIVPAPKVKEEGSPVKKETPPPKPTLKEQSKTVLEFAKAVSKRERNYGRLFGEQLQESKEFQSIKLVALKSINDTNTLIGIISESLCRIVDAVNVERRSDLLPLLLLAICCNQDENARRKLTQLLFNLIPKPDEAQRSTIANGCIWLANLSSEERVSGELLSEIQQFDSQYEERRILIAEVCGGIAPHVRPDLRLSLLLSILMHLQTDSRHLVKESAIKNIGKLLLHHRVCDDIMHFKKIQNLLVEVLKNPVTVEVGWKILIPIFTDWCEENQLFVHPFLNDLIKKIHDVTSKEKYNEPVIFARNLIESDEIKKSTSSIAIDEELQLNFKILHSSVHQLVEMLVTESLGFAKLSPTLAHTPIETLENDVDSKRDNSGGYYIPRYRNSHKDLVLQLFEETLPDILEQINAPQKYPNLIKEAPAIYWVVNTLLPKIIETAVQVDTSYIDHYLQLSGIVLELCHHCGNSSVFYTGIVAKQFLTHLSKIKTEISQIVSKNLSSKGAAWIGTMEEEVLVKSRIRLTTLYLCGVEVCDIPTLRSSFKDLILNVGKEDDLWSNYHFIVIAHPLIILCRHSPNFIDTFKYIFQELESESHPRVRMLLSKLISVMATEVLDGNQDIDGYIQILTTFVGDPQRTVKSSTVAPFGDLAVLTTSQTSLDKIKASFLLLIEQGRKIQREVLRVYAQISPTISQTFRNNVIVPELLKSTSAIPGTRKAKARKKLMNCVLSLTMALSECPMTDEMKKTFIYPSIEIMYQNISLLDGTEKKDLTDLYTAMKKALAPAKEESSSSNWWNFNKQWN</sequence>
<dbReference type="InterPro" id="IPR016024">
    <property type="entry name" value="ARM-type_fold"/>
</dbReference>
<dbReference type="GO" id="GO:0032367">
    <property type="term" value="P:intracellular cholesterol transport"/>
    <property type="evidence" value="ECO:0007669"/>
    <property type="project" value="InterPro"/>
</dbReference>
<feature type="region of interest" description="Disordered" evidence="2">
    <location>
        <begin position="264"/>
        <end position="286"/>
    </location>
</feature>
<organism evidence="3">
    <name type="scientific">Arcella intermedia</name>
    <dbReference type="NCBI Taxonomy" id="1963864"/>
    <lineage>
        <taxon>Eukaryota</taxon>
        <taxon>Amoebozoa</taxon>
        <taxon>Tubulinea</taxon>
        <taxon>Elardia</taxon>
        <taxon>Arcellinida</taxon>
        <taxon>Sphaerothecina</taxon>
        <taxon>Arcellidae</taxon>
        <taxon>Arcella</taxon>
    </lineage>
</organism>
<proteinExistence type="predicted"/>
<evidence type="ECO:0000313" key="3">
    <source>
        <dbReference type="EMBL" id="NDV29214.1"/>
    </source>
</evidence>
<dbReference type="InterPro" id="IPR011989">
    <property type="entry name" value="ARM-like"/>
</dbReference>
<evidence type="ECO:0000256" key="2">
    <source>
        <dbReference type="SAM" id="MobiDB-lite"/>
    </source>
</evidence>
<dbReference type="Gene3D" id="1.25.10.10">
    <property type="entry name" value="Leucine-rich Repeat Variant"/>
    <property type="match status" value="1"/>
</dbReference>
<name>A0A6B2KWQ2_9EUKA</name>
<dbReference type="AlphaFoldDB" id="A0A6B2KWQ2"/>
<keyword evidence="1" id="KW-0175">Coiled coil</keyword>
<accession>A0A6B2KWQ2</accession>
<dbReference type="SUPFAM" id="SSF48371">
    <property type="entry name" value="ARM repeat"/>
    <property type="match status" value="1"/>
</dbReference>
<dbReference type="GO" id="GO:0055037">
    <property type="term" value="C:recycling endosome"/>
    <property type="evidence" value="ECO:0007669"/>
    <property type="project" value="TreeGrafter"/>
</dbReference>
<dbReference type="SMART" id="SM00667">
    <property type="entry name" value="LisH"/>
    <property type="match status" value="1"/>
</dbReference>
<feature type="coiled-coil region" evidence="1">
    <location>
        <begin position="199"/>
        <end position="233"/>
    </location>
</feature>
<dbReference type="PROSITE" id="PS50896">
    <property type="entry name" value="LISH"/>
    <property type="match status" value="1"/>
</dbReference>
<dbReference type="InterPro" id="IPR006594">
    <property type="entry name" value="LisH"/>
</dbReference>